<feature type="compositionally biased region" description="Low complexity" evidence="6">
    <location>
        <begin position="410"/>
        <end position="419"/>
    </location>
</feature>
<gene>
    <name evidence="8" type="ORF">AOQ84DRAFT_313379</name>
</gene>
<evidence type="ECO:0000256" key="1">
    <source>
        <dbReference type="ARBA" id="ARBA00004141"/>
    </source>
</evidence>
<feature type="compositionally biased region" description="Pro residues" evidence="6">
    <location>
        <begin position="272"/>
        <end position="286"/>
    </location>
</feature>
<evidence type="ECO:0000256" key="4">
    <source>
        <dbReference type="ARBA" id="ARBA00022989"/>
    </source>
</evidence>
<evidence type="ECO:0000256" key="2">
    <source>
        <dbReference type="ARBA" id="ARBA00008803"/>
    </source>
</evidence>
<proteinExistence type="inferred from homology"/>
<name>A0A8E2F7G4_9PEZI</name>
<keyword evidence="5 7" id="KW-0472">Membrane</keyword>
<feature type="non-terminal residue" evidence="8">
    <location>
        <position position="1"/>
    </location>
</feature>
<comment type="similarity">
    <text evidence="2">Belongs to the TAPT1 family.</text>
</comment>
<sequence length="958" mass="105863">MNGVRESHASGDASTSIPENEQLPPPALSPITGNLFFPPDGHLRHQDRTREENLSSLDGVRSRRQSVHDGSALIDGASDVKPLPRIQRPDGRRRSSAGTVGSPTSDSQDRDRVLKLSPAQIHELTSSPTSLPLRAASPIPEDGSPLLRSPTLEGKGQSTKDRGGLHVLEEEMAHNGSAEINGDRRRASFSRNAGSKQGLDKSAPVDSKLGRPSLSSRAVSTPPVIRRKQPSTRNHSFTQEASGQHKPTRPAPLPLNLEDKGNNANGSANLKPPTPPDPVPSPMPSSIPLPPLSIPTYLQLELSSDKPSPLYIYRPSTSDFPYESSKVKFERLINFLFLPPQLEQTLAFGALACLDAWLYIFTILPLRFFKALWVLIQWWAKNIVKEIRDLANFVYSGMGRVWRRRRQKTEVSTTSTPSEEGTRSRRPSVSATVPPNPATAIKENGNGAHGFPEQQRKHVRGSAFRHRRTKSTPSTLLPSHKADILKGLLVITSCAILMRLDASKMYHGIRGQAAIKLYVIYNVLEVCDRLFSALGQDVLECLFSRETLDRNPDGRSKIIRPFWMFILALAYNVIHATALFYQVITLNVAVNSYSNALLTLLMSNQFVEIKGTVFKKFEKENLFQMTCADVVERFQLWLMLMIIAMRNIVEVGGLSIGMGDMGSNTLGGNTTSYPVKGTSIIPLSFTIFPKWTGQVLGPFLLVLGSEMIVDWVKHAYITKFNNTKPAIYGRFLDVLAKDYYSHAFADQNLTKRLGLPVLPLSCLFIRALVQTYHMFLATHMPLPLPSTATSLSTESTTTTSPATTAALAHIDHIFRRALGRSTFGAGAGGPDTSSFNWWSMDDLIAFATMLGVFLVGYLFLLALKLVLGMCLLGFARSRYKGMKERERVVADTGGKRVGGWGIVEVEEDKRRWIYADDPEGLRALREREAKAKEKEAKGVGEVGLGGVSRYAMVAKRIW</sequence>
<dbReference type="OrthoDB" id="5376140at2759"/>
<feature type="compositionally biased region" description="Basic and acidic residues" evidence="6">
    <location>
        <begin position="41"/>
        <end position="53"/>
    </location>
</feature>
<organism evidence="8 9">
    <name type="scientific">Glonium stellatum</name>
    <dbReference type="NCBI Taxonomy" id="574774"/>
    <lineage>
        <taxon>Eukaryota</taxon>
        <taxon>Fungi</taxon>
        <taxon>Dikarya</taxon>
        <taxon>Ascomycota</taxon>
        <taxon>Pezizomycotina</taxon>
        <taxon>Dothideomycetes</taxon>
        <taxon>Pleosporomycetidae</taxon>
        <taxon>Gloniales</taxon>
        <taxon>Gloniaceae</taxon>
        <taxon>Glonium</taxon>
    </lineage>
</organism>
<feature type="compositionally biased region" description="Polar residues" evidence="6">
    <location>
        <begin position="96"/>
        <end position="106"/>
    </location>
</feature>
<dbReference type="Proteomes" id="UP000250140">
    <property type="component" value="Unassembled WGS sequence"/>
</dbReference>
<dbReference type="EMBL" id="KV748997">
    <property type="protein sequence ID" value="OCL11730.1"/>
    <property type="molecule type" value="Genomic_DNA"/>
</dbReference>
<dbReference type="PANTHER" id="PTHR13317:SF4">
    <property type="entry name" value="TRANSMEMBRANE ANTERIOR POSTERIOR TRANSFORMATION PROTEIN 1 HOMOLOG"/>
    <property type="match status" value="1"/>
</dbReference>
<dbReference type="AlphaFoldDB" id="A0A8E2F7G4"/>
<keyword evidence="3 7" id="KW-0812">Transmembrane</keyword>
<keyword evidence="9" id="KW-1185">Reference proteome</keyword>
<dbReference type="GO" id="GO:0005789">
    <property type="term" value="C:endoplasmic reticulum membrane"/>
    <property type="evidence" value="ECO:0007669"/>
    <property type="project" value="TreeGrafter"/>
</dbReference>
<dbReference type="Pfam" id="PF05346">
    <property type="entry name" value="DUF747"/>
    <property type="match status" value="1"/>
</dbReference>
<accession>A0A8E2F7G4</accession>
<evidence type="ECO:0000256" key="7">
    <source>
        <dbReference type="SAM" id="Phobius"/>
    </source>
</evidence>
<evidence type="ECO:0000256" key="5">
    <source>
        <dbReference type="ARBA" id="ARBA00023136"/>
    </source>
</evidence>
<feature type="compositionally biased region" description="Basic and acidic residues" evidence="6">
    <location>
        <begin position="158"/>
        <end position="173"/>
    </location>
</feature>
<feature type="region of interest" description="Disordered" evidence="6">
    <location>
        <begin position="1"/>
        <end position="286"/>
    </location>
</feature>
<protein>
    <submittedName>
        <fullName evidence="8">DUF747-domain-containing protein</fullName>
    </submittedName>
</protein>
<feature type="transmembrane region" description="Helical" evidence="7">
    <location>
        <begin position="562"/>
        <end position="584"/>
    </location>
</feature>
<keyword evidence="4 7" id="KW-1133">Transmembrane helix</keyword>
<dbReference type="PANTHER" id="PTHR13317">
    <property type="entry name" value="TRANSMEMBRANE ANTERIOR POSTERIOR TRANSFORMATION PROTEIN 1 HOMOLOG"/>
    <property type="match status" value="1"/>
</dbReference>
<comment type="subcellular location">
    <subcellularLocation>
        <location evidence="1">Membrane</location>
        <topology evidence="1">Multi-pass membrane protein</topology>
    </subcellularLocation>
</comment>
<feature type="transmembrane region" description="Helical" evidence="7">
    <location>
        <begin position="843"/>
        <end position="875"/>
    </location>
</feature>
<feature type="transmembrane region" description="Helical" evidence="7">
    <location>
        <begin position="753"/>
        <end position="775"/>
    </location>
</feature>
<evidence type="ECO:0000256" key="6">
    <source>
        <dbReference type="SAM" id="MobiDB-lite"/>
    </source>
</evidence>
<feature type="region of interest" description="Disordered" evidence="6">
    <location>
        <begin position="406"/>
        <end position="465"/>
    </location>
</feature>
<reference evidence="8 9" key="1">
    <citation type="journal article" date="2016" name="Nat. Commun.">
        <title>Ectomycorrhizal ecology is imprinted in the genome of the dominant symbiotic fungus Cenococcum geophilum.</title>
        <authorList>
            <consortium name="DOE Joint Genome Institute"/>
            <person name="Peter M."/>
            <person name="Kohler A."/>
            <person name="Ohm R.A."/>
            <person name="Kuo A."/>
            <person name="Krutzmann J."/>
            <person name="Morin E."/>
            <person name="Arend M."/>
            <person name="Barry K.W."/>
            <person name="Binder M."/>
            <person name="Choi C."/>
            <person name="Clum A."/>
            <person name="Copeland A."/>
            <person name="Grisel N."/>
            <person name="Haridas S."/>
            <person name="Kipfer T."/>
            <person name="LaButti K."/>
            <person name="Lindquist E."/>
            <person name="Lipzen A."/>
            <person name="Maire R."/>
            <person name="Meier B."/>
            <person name="Mihaltcheva S."/>
            <person name="Molinier V."/>
            <person name="Murat C."/>
            <person name="Poggeler S."/>
            <person name="Quandt C.A."/>
            <person name="Sperisen C."/>
            <person name="Tritt A."/>
            <person name="Tisserant E."/>
            <person name="Crous P.W."/>
            <person name="Henrissat B."/>
            <person name="Nehls U."/>
            <person name="Egli S."/>
            <person name="Spatafora J.W."/>
            <person name="Grigoriev I.V."/>
            <person name="Martin F.M."/>
        </authorList>
    </citation>
    <scope>NUCLEOTIDE SEQUENCE [LARGE SCALE GENOMIC DNA]</scope>
    <source>
        <strain evidence="8 9">CBS 207.34</strain>
    </source>
</reference>
<feature type="compositionally biased region" description="Polar residues" evidence="6">
    <location>
        <begin position="231"/>
        <end position="242"/>
    </location>
</feature>
<evidence type="ECO:0000313" key="8">
    <source>
        <dbReference type="EMBL" id="OCL11730.1"/>
    </source>
</evidence>
<evidence type="ECO:0000313" key="9">
    <source>
        <dbReference type="Proteomes" id="UP000250140"/>
    </source>
</evidence>
<dbReference type="InterPro" id="IPR008010">
    <property type="entry name" value="Tatp1"/>
</dbReference>
<evidence type="ECO:0000256" key="3">
    <source>
        <dbReference type="ARBA" id="ARBA00022692"/>
    </source>
</evidence>